<comment type="similarity">
    <text evidence="13">Belongs to the glycosyl hydrolase 16 family.</text>
</comment>
<comment type="PTM">
    <text evidence="13">Contains at least one intrachain disulfide bond essential for its enzymatic activity.</text>
</comment>
<evidence type="ECO:0000313" key="15">
    <source>
        <dbReference type="EMBL" id="JAU66337.1"/>
    </source>
</evidence>
<dbReference type="InterPro" id="IPR008264">
    <property type="entry name" value="Beta_glucanase"/>
</dbReference>
<keyword evidence="4 13" id="KW-0808">Transferase</keyword>
<evidence type="ECO:0000256" key="6">
    <source>
        <dbReference type="ARBA" id="ARBA00022801"/>
    </source>
</evidence>
<dbReference type="EC" id="2.4.1.207" evidence="13"/>
<keyword evidence="3 13" id="KW-0964">Secreted</keyword>
<comment type="subcellular location">
    <subcellularLocation>
        <location evidence="13">Secreted</location>
        <location evidence="13">Cell wall</location>
    </subcellularLocation>
    <subcellularLocation>
        <location evidence="13">Secreted</location>
        <location evidence="13">Extracellular space</location>
        <location evidence="13">Apoplast</location>
    </subcellularLocation>
</comment>
<dbReference type="Pfam" id="PF00722">
    <property type="entry name" value="Glyco_hydro_16"/>
    <property type="match status" value="1"/>
</dbReference>
<keyword evidence="1 13" id="KW-0134">Cell wall</keyword>
<dbReference type="AlphaFoldDB" id="A0A1J3HDD8"/>
<evidence type="ECO:0000256" key="13">
    <source>
        <dbReference type="RuleBase" id="RU361120"/>
    </source>
</evidence>
<dbReference type="PROSITE" id="PS51762">
    <property type="entry name" value="GH16_2"/>
    <property type="match status" value="1"/>
</dbReference>
<evidence type="ECO:0000256" key="2">
    <source>
        <dbReference type="ARBA" id="ARBA00022523"/>
    </source>
</evidence>
<reference evidence="15" key="1">
    <citation type="submission" date="2016-07" db="EMBL/GenBank/DDBJ databases">
        <title>De novo transcriptome assembly of four accessions of the metal hyperaccumulator plant Noccaea caerulescens.</title>
        <authorList>
            <person name="Blande D."/>
            <person name="Halimaa P."/>
            <person name="Tervahauta A.I."/>
            <person name="Aarts M.G."/>
            <person name="Karenlampi S.O."/>
        </authorList>
    </citation>
    <scope>NUCLEOTIDE SEQUENCE</scope>
</reference>
<dbReference type="GO" id="GO:0004553">
    <property type="term" value="F:hydrolase activity, hydrolyzing O-glycosyl compounds"/>
    <property type="evidence" value="ECO:0007669"/>
    <property type="project" value="InterPro"/>
</dbReference>
<evidence type="ECO:0000256" key="1">
    <source>
        <dbReference type="ARBA" id="ARBA00022512"/>
    </source>
</evidence>
<evidence type="ECO:0000256" key="12">
    <source>
        <dbReference type="PIRSR" id="PIRSR005604-2"/>
    </source>
</evidence>
<accession>A0A1J3HDD8</accession>
<feature type="domain" description="GH16" evidence="14">
    <location>
        <begin position="15"/>
        <end position="218"/>
    </location>
</feature>
<evidence type="ECO:0000256" key="8">
    <source>
        <dbReference type="ARBA" id="ARBA00023180"/>
    </source>
</evidence>
<comment type="function">
    <text evidence="13">Catalyzes xyloglucan endohydrolysis (XEH) and/or endotransglycosylation (XET). Cleaves and religates xyloglucan polymers, an essential constituent of the primary cell wall, and thereby participates in cell wall construction of growing tissues.</text>
</comment>
<dbReference type="InterPro" id="IPR016455">
    <property type="entry name" value="XTH"/>
</dbReference>
<feature type="glycosylation site" description="N-linked (GlcNAc...) asparagine" evidence="12">
    <location>
        <position position="112"/>
    </location>
</feature>
<sequence>MKLSCSTSFAFLILFLFAAQSVVVYAGSFSKDVQIHWGDGRGKVLDNLGNLLSLSLDKSSGSGFQSHQEFLYGKAEVQMKLIPGNSAGTVTTFYLKSPGALWDEIDFEFLGNITGHPYILHTNVYTKGTGNKEQQFHLWFDPTAGFHSYCITWNPQRIIFTVDDIPIREFKNSESIGIPFPKNQPMRLYASLWEAEHWATRGGLEKTDWSKAPFTAFYRNYIVEGCVWANGRSSCPANSPWFTKTLDKAGMDEVKRVQGKYMVYNYCTDKKRFPQGVPRVCT</sequence>
<dbReference type="Pfam" id="PF06955">
    <property type="entry name" value="XET_C"/>
    <property type="match status" value="1"/>
</dbReference>
<keyword evidence="6 13" id="KW-0378">Hydrolase</keyword>
<dbReference type="InterPro" id="IPR008263">
    <property type="entry name" value="GH16_AS"/>
</dbReference>
<proteinExistence type="inferred from homology"/>
<dbReference type="GO" id="GO:0071555">
    <property type="term" value="P:cell wall organization"/>
    <property type="evidence" value="ECO:0007669"/>
    <property type="project" value="UniProtKB-KW"/>
</dbReference>
<keyword evidence="2 13" id="KW-0052">Apoplast</keyword>
<keyword evidence="9 13" id="KW-0326">Glycosidase</keyword>
<evidence type="ECO:0000256" key="9">
    <source>
        <dbReference type="ARBA" id="ARBA00023295"/>
    </source>
</evidence>
<dbReference type="InterPro" id="IPR000757">
    <property type="entry name" value="Beta-glucanase-like"/>
</dbReference>
<evidence type="ECO:0000256" key="3">
    <source>
        <dbReference type="ARBA" id="ARBA00022525"/>
    </source>
</evidence>
<dbReference type="InterPro" id="IPR013320">
    <property type="entry name" value="ConA-like_dom_sf"/>
</dbReference>
<dbReference type="GO" id="GO:0042546">
    <property type="term" value="P:cell wall biogenesis"/>
    <property type="evidence" value="ECO:0007669"/>
    <property type="project" value="InterPro"/>
</dbReference>
<dbReference type="PIRSF" id="PIRSF005604">
    <property type="entry name" value="XET"/>
    <property type="match status" value="1"/>
</dbReference>
<evidence type="ECO:0000259" key="14">
    <source>
        <dbReference type="PROSITE" id="PS51762"/>
    </source>
</evidence>
<feature type="active site" description="Proton donor" evidence="11">
    <location>
        <position position="108"/>
    </location>
</feature>
<evidence type="ECO:0000256" key="5">
    <source>
        <dbReference type="ARBA" id="ARBA00022729"/>
    </source>
</evidence>
<dbReference type="EMBL" id="GEVL01011004">
    <property type="protein sequence ID" value="JAU66337.1"/>
    <property type="molecule type" value="Transcribed_RNA"/>
</dbReference>
<evidence type="ECO:0000256" key="10">
    <source>
        <dbReference type="ARBA" id="ARBA00023316"/>
    </source>
</evidence>
<dbReference type="PROSITE" id="PS01034">
    <property type="entry name" value="GH16_1"/>
    <property type="match status" value="1"/>
</dbReference>
<organism evidence="15">
    <name type="scientific">Noccaea caerulescens</name>
    <name type="common">Alpine penny-cress</name>
    <name type="synonym">Thlaspi caerulescens</name>
    <dbReference type="NCBI Taxonomy" id="107243"/>
    <lineage>
        <taxon>Eukaryota</taxon>
        <taxon>Viridiplantae</taxon>
        <taxon>Streptophyta</taxon>
        <taxon>Embryophyta</taxon>
        <taxon>Tracheophyta</taxon>
        <taxon>Spermatophyta</taxon>
        <taxon>Magnoliopsida</taxon>
        <taxon>eudicotyledons</taxon>
        <taxon>Gunneridae</taxon>
        <taxon>Pentapetalae</taxon>
        <taxon>rosids</taxon>
        <taxon>malvids</taxon>
        <taxon>Brassicales</taxon>
        <taxon>Brassicaceae</taxon>
        <taxon>Coluteocarpeae</taxon>
        <taxon>Noccaea</taxon>
    </lineage>
</organism>
<dbReference type="PANTHER" id="PTHR31062">
    <property type="entry name" value="XYLOGLUCAN ENDOTRANSGLUCOSYLASE/HYDROLASE PROTEIN 8-RELATED"/>
    <property type="match status" value="1"/>
</dbReference>
<dbReference type="GO" id="GO:0010411">
    <property type="term" value="P:xyloglucan metabolic process"/>
    <property type="evidence" value="ECO:0007669"/>
    <property type="project" value="InterPro"/>
</dbReference>
<feature type="active site" description="Nucleophile" evidence="11">
    <location>
        <position position="104"/>
    </location>
</feature>
<dbReference type="SUPFAM" id="SSF49899">
    <property type="entry name" value="Concanavalin A-like lectins/glucanases"/>
    <property type="match status" value="1"/>
</dbReference>
<feature type="chain" id="PRO_5009364691" description="Xyloglucan endotransglucosylase/hydrolase" evidence="13">
    <location>
        <begin position="27"/>
        <end position="282"/>
    </location>
</feature>
<evidence type="ECO:0000256" key="11">
    <source>
        <dbReference type="PIRSR" id="PIRSR005604-1"/>
    </source>
</evidence>
<dbReference type="InterPro" id="IPR044791">
    <property type="entry name" value="Beta-glucanase/XTH"/>
</dbReference>
<keyword evidence="5 13" id="KW-0732">Signal</keyword>
<keyword evidence="10 13" id="KW-0961">Cell wall biogenesis/degradation</keyword>
<dbReference type="PRINTS" id="PR00737">
    <property type="entry name" value="GLHYDRLASE16"/>
</dbReference>
<evidence type="ECO:0000256" key="4">
    <source>
        <dbReference type="ARBA" id="ARBA00022679"/>
    </source>
</evidence>
<dbReference type="GO" id="GO:0048046">
    <property type="term" value="C:apoplast"/>
    <property type="evidence" value="ECO:0007669"/>
    <property type="project" value="UniProtKB-SubCell"/>
</dbReference>
<dbReference type="FunFam" id="2.60.120.200:FF:000025">
    <property type="entry name" value="Xyloglucan endotransglucosylase/hydrolase"/>
    <property type="match status" value="1"/>
</dbReference>
<protein>
    <recommendedName>
        <fullName evidence="13">Xyloglucan endotransglucosylase/hydrolase</fullName>
        <ecNumber evidence="13">2.4.1.207</ecNumber>
    </recommendedName>
</protein>
<feature type="signal peptide" evidence="13">
    <location>
        <begin position="1"/>
        <end position="26"/>
    </location>
</feature>
<dbReference type="Gene3D" id="2.60.120.200">
    <property type="match status" value="1"/>
</dbReference>
<keyword evidence="7" id="KW-1015">Disulfide bond</keyword>
<gene>
    <name evidence="15" type="ORF">LE_TR8988_c0_g1_i1_g.30468</name>
</gene>
<dbReference type="GO" id="GO:0016762">
    <property type="term" value="F:xyloglucan:xyloglucosyl transferase activity"/>
    <property type="evidence" value="ECO:0007669"/>
    <property type="project" value="UniProtKB-EC"/>
</dbReference>
<dbReference type="InterPro" id="IPR010713">
    <property type="entry name" value="XET_C"/>
</dbReference>
<keyword evidence="8" id="KW-0325">Glycoprotein</keyword>
<name>A0A1J3HDD8_NOCCA</name>
<evidence type="ECO:0000256" key="7">
    <source>
        <dbReference type="ARBA" id="ARBA00023157"/>
    </source>
</evidence>